<dbReference type="RefSeq" id="WP_418891652.1">
    <property type="nucleotide sequence ID" value="NZ_JBEUWX010000002.1"/>
</dbReference>
<accession>A0ABV4UGN4</accession>
<sequence>MDIHLYFSLIPEALIASNLPPERFGQYYSTGNSYKSKGQSMFFEVDPNFRNEYFDIDSAFARCVPNAEGRPKHSVYISVYRVLEHLPVSALGKLYLTTAYGHAIGIERGSSIPRDPEYSLHLYQDMVPVNSLVVSNLDPGHFYESVTLHPEKFIRFPGLFFVELELGALANDPENGPVGDLPYSFIHHLREALLELKPPTGTAPSIKQTKLVHRVHSLEFPYRMVKRGFYIGNGHDMAFYPMPSHHELRDKYSKWWHSANL</sequence>
<protein>
    <submittedName>
        <fullName evidence="1">Uncharacterized protein</fullName>
    </submittedName>
</protein>
<evidence type="ECO:0000313" key="2">
    <source>
        <dbReference type="Proteomes" id="UP001574673"/>
    </source>
</evidence>
<keyword evidence="2" id="KW-1185">Reference proteome</keyword>
<dbReference type="Proteomes" id="UP001574673">
    <property type="component" value="Unassembled WGS sequence"/>
</dbReference>
<gene>
    <name evidence="1" type="ORF">ABCS64_09825</name>
</gene>
<evidence type="ECO:0000313" key="1">
    <source>
        <dbReference type="EMBL" id="MFA9950608.1"/>
    </source>
</evidence>
<proteinExistence type="predicted"/>
<dbReference type="EMBL" id="JBEUWX010000002">
    <property type="protein sequence ID" value="MFA9950608.1"/>
    <property type="molecule type" value="Genomic_DNA"/>
</dbReference>
<name>A0ABV4UGN4_9RHOO</name>
<comment type="caution">
    <text evidence="1">The sequence shown here is derived from an EMBL/GenBank/DDBJ whole genome shotgun (WGS) entry which is preliminary data.</text>
</comment>
<reference evidence="2" key="1">
    <citation type="submission" date="2024-06" db="EMBL/GenBank/DDBJ databases">
        <title>Radixoralia hellwigii gen. nov., sp nov., isolated from a root canal in the human oral cavity.</title>
        <authorList>
            <person name="Bartsch S."/>
            <person name="Wittmer A."/>
            <person name="Schulz A.-K."/>
            <person name="Neumann-Schaal M."/>
            <person name="Wolf J."/>
            <person name="Gronow S."/>
            <person name="Tennert C."/>
            <person name="Haecker G."/>
            <person name="Cieplik F."/>
            <person name="Al-Ahmad A."/>
        </authorList>
    </citation>
    <scope>NUCLEOTIDE SEQUENCE [LARGE SCALE GENOMIC DNA]</scope>
    <source>
        <strain evidence="2">Wk13</strain>
    </source>
</reference>
<organism evidence="1 2">
    <name type="scientific">Dentiradicibacter hellwigii</name>
    <dbReference type="NCBI Taxonomy" id="3149053"/>
    <lineage>
        <taxon>Bacteria</taxon>
        <taxon>Pseudomonadati</taxon>
        <taxon>Pseudomonadota</taxon>
        <taxon>Betaproteobacteria</taxon>
        <taxon>Rhodocyclales</taxon>
        <taxon>Rhodocyclaceae</taxon>
        <taxon>Dentiradicibacter</taxon>
    </lineage>
</organism>